<dbReference type="AlphaFoldDB" id="A0A413UCU2"/>
<proteinExistence type="predicted"/>
<name>A0A413UCU2_9FIRM</name>
<accession>A0A413UCU2</accession>
<protein>
    <submittedName>
        <fullName evidence="1">Uncharacterized protein</fullName>
    </submittedName>
</protein>
<organism evidence="1 2">
    <name type="scientific">Holdemanella biformis</name>
    <dbReference type="NCBI Taxonomy" id="1735"/>
    <lineage>
        <taxon>Bacteria</taxon>
        <taxon>Bacillati</taxon>
        <taxon>Bacillota</taxon>
        <taxon>Erysipelotrichia</taxon>
        <taxon>Erysipelotrichales</taxon>
        <taxon>Erysipelotrichaceae</taxon>
        <taxon>Holdemanella</taxon>
    </lineage>
</organism>
<comment type="caution">
    <text evidence="1">The sequence shown here is derived from an EMBL/GenBank/DDBJ whole genome shotgun (WGS) entry which is preliminary data.</text>
</comment>
<reference evidence="1 2" key="1">
    <citation type="submission" date="2018-08" db="EMBL/GenBank/DDBJ databases">
        <title>A genome reference for cultivated species of the human gut microbiota.</title>
        <authorList>
            <person name="Zou Y."/>
            <person name="Xue W."/>
            <person name="Luo G."/>
        </authorList>
    </citation>
    <scope>NUCLEOTIDE SEQUENCE [LARGE SCALE GENOMIC DNA]</scope>
    <source>
        <strain evidence="1 2">AM42-13AC</strain>
    </source>
</reference>
<evidence type="ECO:0000313" key="1">
    <source>
        <dbReference type="EMBL" id="RHB06370.1"/>
    </source>
</evidence>
<gene>
    <name evidence="1" type="ORF">DW907_06045</name>
</gene>
<dbReference type="Proteomes" id="UP000285288">
    <property type="component" value="Unassembled WGS sequence"/>
</dbReference>
<sequence length="82" mass="9989">MIKLKILYLYLIWIEGFPPKRKVVARLLSGMSFFLSFNRIFNGFWRVNDKRDLSDVFIIQISFCFVISEEWEMFSYQVNFFV</sequence>
<evidence type="ECO:0000313" key="2">
    <source>
        <dbReference type="Proteomes" id="UP000285288"/>
    </source>
</evidence>
<dbReference type="EMBL" id="QSGD01000018">
    <property type="protein sequence ID" value="RHB06370.1"/>
    <property type="molecule type" value="Genomic_DNA"/>
</dbReference>